<proteinExistence type="predicted"/>
<dbReference type="InterPro" id="IPR011990">
    <property type="entry name" value="TPR-like_helical_dom_sf"/>
</dbReference>
<dbReference type="InterPro" id="IPR019734">
    <property type="entry name" value="TPR_rpt"/>
</dbReference>
<dbReference type="EMBL" id="JADIND010000090">
    <property type="protein sequence ID" value="MBO8430571.1"/>
    <property type="molecule type" value="Genomic_DNA"/>
</dbReference>
<dbReference type="PROSITE" id="PS50293">
    <property type="entry name" value="TPR_REGION"/>
    <property type="match status" value="1"/>
</dbReference>
<organism evidence="1 2">
    <name type="scientific">Candidatus Scatousia excrementipullorum</name>
    <dbReference type="NCBI Taxonomy" id="2840936"/>
    <lineage>
        <taxon>Bacteria</taxon>
        <taxon>Candidatus Scatousia</taxon>
    </lineage>
</organism>
<dbReference type="SUPFAM" id="SSF81901">
    <property type="entry name" value="HCP-like"/>
    <property type="match status" value="1"/>
</dbReference>
<dbReference type="AlphaFoldDB" id="A0A9D9DNE8"/>
<name>A0A9D9DNE8_9BACT</name>
<dbReference type="Gene3D" id="1.25.40.10">
    <property type="entry name" value="Tetratricopeptide repeat domain"/>
    <property type="match status" value="1"/>
</dbReference>
<reference evidence="1" key="2">
    <citation type="journal article" date="2021" name="PeerJ">
        <title>Extensive microbial diversity within the chicken gut microbiome revealed by metagenomics and culture.</title>
        <authorList>
            <person name="Gilroy R."/>
            <person name="Ravi A."/>
            <person name="Getino M."/>
            <person name="Pursley I."/>
            <person name="Horton D.L."/>
            <person name="Alikhan N.F."/>
            <person name="Baker D."/>
            <person name="Gharbi K."/>
            <person name="Hall N."/>
            <person name="Watson M."/>
            <person name="Adriaenssens E.M."/>
            <person name="Foster-Nyarko E."/>
            <person name="Jarju S."/>
            <person name="Secka A."/>
            <person name="Antonio M."/>
            <person name="Oren A."/>
            <person name="Chaudhuri R.R."/>
            <person name="La Ragione R."/>
            <person name="Hildebrand F."/>
            <person name="Pallen M.J."/>
        </authorList>
    </citation>
    <scope>NUCLEOTIDE SEQUENCE</scope>
    <source>
        <strain evidence="1">10192</strain>
    </source>
</reference>
<sequence length="305" mass="36284">MYDNYYTKYEDAKYFINEKTAEEICQKLLNDVKNKNMTAEKYAYLSKAYTYMQDDKHALETAKMAVRLDKTYAYGYIRLAFTYGRLGKRKKAEKYALIAEELGADNWIISSFLINIYAWLEYVEKVDELLYKLENLNINSADYYYALGFAFGCKQIAEYEKSLYCFKKAEEQGYKNYYDLIYKLMVLFGKLGDAENTEIYLNKCLEYGENEDLLERKILLALYKETPDEALNDMRRYYRITESKQDALVYLSKAYQIKGQYDRALKYLNFALATTEPTLFLYYRMGNLYETRKDFKNALMCYKKA</sequence>
<evidence type="ECO:0000313" key="2">
    <source>
        <dbReference type="Proteomes" id="UP000823632"/>
    </source>
</evidence>
<comment type="caution">
    <text evidence="1">The sequence shown here is derived from an EMBL/GenBank/DDBJ whole genome shotgun (WGS) entry which is preliminary data.</text>
</comment>
<evidence type="ECO:0000313" key="1">
    <source>
        <dbReference type="EMBL" id="MBO8430571.1"/>
    </source>
</evidence>
<reference evidence="1" key="1">
    <citation type="submission" date="2020-10" db="EMBL/GenBank/DDBJ databases">
        <authorList>
            <person name="Gilroy R."/>
        </authorList>
    </citation>
    <scope>NUCLEOTIDE SEQUENCE</scope>
    <source>
        <strain evidence="1">10192</strain>
    </source>
</reference>
<feature type="non-terminal residue" evidence="1">
    <location>
        <position position="305"/>
    </location>
</feature>
<dbReference type="Proteomes" id="UP000823632">
    <property type="component" value="Unassembled WGS sequence"/>
</dbReference>
<dbReference type="SMART" id="SM00028">
    <property type="entry name" value="TPR"/>
    <property type="match status" value="5"/>
</dbReference>
<dbReference type="SUPFAM" id="SSF48452">
    <property type="entry name" value="TPR-like"/>
    <property type="match status" value="1"/>
</dbReference>
<protein>
    <submittedName>
        <fullName evidence="1">Tetratricopeptide repeat protein</fullName>
    </submittedName>
</protein>
<gene>
    <name evidence="1" type="ORF">IAC76_04220</name>
</gene>
<accession>A0A9D9DNE8</accession>